<dbReference type="OMA" id="HPLGKIC"/>
<dbReference type="OrthoDB" id="6513042at2759"/>
<dbReference type="EMBL" id="HE612857">
    <property type="protein sequence ID" value="CCE62004.1"/>
    <property type="molecule type" value="Genomic_DNA"/>
</dbReference>
<dbReference type="RefSeq" id="XP_003684438.1">
    <property type="nucleotide sequence ID" value="XM_003684390.1"/>
</dbReference>
<dbReference type="FunFam" id="3.40.50.300:FF:001247">
    <property type="entry name" value="Erythrocyte membrane-associated antigen"/>
    <property type="match status" value="1"/>
</dbReference>
<evidence type="ECO:0000256" key="2">
    <source>
        <dbReference type="ARBA" id="ARBA00048432"/>
    </source>
</evidence>
<dbReference type="GO" id="GO:0003678">
    <property type="term" value="F:DNA helicase activity"/>
    <property type="evidence" value="ECO:0007669"/>
    <property type="project" value="UniProtKB-EC"/>
</dbReference>
<dbReference type="Pfam" id="PF13087">
    <property type="entry name" value="AAA_12"/>
    <property type="match status" value="1"/>
</dbReference>
<feature type="compositionally biased region" description="Polar residues" evidence="3">
    <location>
        <begin position="431"/>
        <end position="445"/>
    </location>
</feature>
<feature type="compositionally biased region" description="Basic and acidic residues" evidence="3">
    <location>
        <begin position="381"/>
        <end position="411"/>
    </location>
</feature>
<dbReference type="HOGENOM" id="CLU_010015_0_0_1"/>
<dbReference type="GeneID" id="11534766"/>
<evidence type="ECO:0000313" key="6">
    <source>
        <dbReference type="Proteomes" id="UP000005666"/>
    </source>
</evidence>
<dbReference type="AlphaFoldDB" id="G8BPS3"/>
<organism evidence="5 6">
    <name type="scientific">Tetrapisispora phaffii (strain ATCC 24235 / CBS 4417 / NBRC 1672 / NRRL Y-8282 / UCD 70-5)</name>
    <name type="common">Yeast</name>
    <name type="synonym">Fabospora phaffii</name>
    <dbReference type="NCBI Taxonomy" id="1071381"/>
    <lineage>
        <taxon>Eukaryota</taxon>
        <taxon>Fungi</taxon>
        <taxon>Dikarya</taxon>
        <taxon>Ascomycota</taxon>
        <taxon>Saccharomycotina</taxon>
        <taxon>Saccharomycetes</taxon>
        <taxon>Saccharomycetales</taxon>
        <taxon>Saccharomycetaceae</taxon>
        <taxon>Tetrapisispora</taxon>
    </lineage>
</organism>
<feature type="domain" description="Helicase ATP-binding" evidence="4">
    <location>
        <begin position="651"/>
        <end position="918"/>
    </location>
</feature>
<feature type="region of interest" description="Disordered" evidence="3">
    <location>
        <begin position="181"/>
        <end position="215"/>
    </location>
</feature>
<accession>G8BPS3</accession>
<keyword evidence="6" id="KW-1185">Reference proteome</keyword>
<dbReference type="eggNOG" id="KOG1802">
    <property type="taxonomic scope" value="Eukaryota"/>
</dbReference>
<dbReference type="InterPro" id="IPR041679">
    <property type="entry name" value="DNA2/NAM7-like_C"/>
</dbReference>
<keyword evidence="1" id="KW-0347">Helicase</keyword>
<dbReference type="KEGG" id="tpf:TPHA_0B03320"/>
<reference evidence="5 6" key="1">
    <citation type="journal article" date="2011" name="Proc. Natl. Acad. Sci. U.S.A.">
        <title>Evolutionary erosion of yeast sex chromosomes by mating-type switching accidents.</title>
        <authorList>
            <person name="Gordon J.L."/>
            <person name="Armisen D."/>
            <person name="Proux-Wera E."/>
            <person name="Oheigeartaigh S.S."/>
            <person name="Byrne K.P."/>
            <person name="Wolfe K.H."/>
        </authorList>
    </citation>
    <scope>NUCLEOTIDE SEQUENCE [LARGE SCALE GENOMIC DNA]</scope>
    <source>
        <strain evidence="6">ATCC 24235 / CBS 4417 / NBRC 1672 / NRRL Y-8282 / UCD 70-5</strain>
    </source>
</reference>
<dbReference type="GO" id="GO:0003724">
    <property type="term" value="F:RNA helicase activity"/>
    <property type="evidence" value="ECO:0007669"/>
    <property type="project" value="TreeGrafter"/>
</dbReference>
<dbReference type="Gene3D" id="3.40.50.300">
    <property type="entry name" value="P-loop containing nucleotide triphosphate hydrolases"/>
    <property type="match status" value="2"/>
</dbReference>
<dbReference type="FunFam" id="3.40.50.300:FF:002019">
    <property type="entry name" value="DNA helicase I"/>
    <property type="match status" value="1"/>
</dbReference>
<evidence type="ECO:0000256" key="1">
    <source>
        <dbReference type="ARBA" id="ARBA00022806"/>
    </source>
</evidence>
<feature type="compositionally biased region" description="Polar residues" evidence="3">
    <location>
        <begin position="284"/>
        <end position="317"/>
    </location>
</feature>
<comment type="catalytic activity">
    <reaction evidence="2">
        <text>ATP + H2O = ADP + phosphate + H(+)</text>
        <dbReference type="Rhea" id="RHEA:13065"/>
        <dbReference type="ChEBI" id="CHEBI:15377"/>
        <dbReference type="ChEBI" id="CHEBI:15378"/>
        <dbReference type="ChEBI" id="CHEBI:30616"/>
        <dbReference type="ChEBI" id="CHEBI:43474"/>
        <dbReference type="ChEBI" id="CHEBI:456216"/>
        <dbReference type="EC" id="3.6.4.12"/>
    </reaction>
    <physiologicalReaction direction="left-to-right" evidence="2">
        <dbReference type="Rhea" id="RHEA:13066"/>
    </physiologicalReaction>
</comment>
<dbReference type="PANTHER" id="PTHR10887:SF317">
    <property type="entry name" value="ATP-DEPENDENT RNA HELICASE ECM32-RELATED"/>
    <property type="match status" value="1"/>
</dbReference>
<dbReference type="SMART" id="SM00487">
    <property type="entry name" value="DEXDc"/>
    <property type="match status" value="1"/>
</dbReference>
<dbReference type="Pfam" id="PF13086">
    <property type="entry name" value="AAA_11"/>
    <property type="match status" value="1"/>
</dbReference>
<feature type="compositionally biased region" description="Low complexity" evidence="3">
    <location>
        <begin position="263"/>
        <end position="283"/>
    </location>
</feature>
<dbReference type="InterPro" id="IPR045055">
    <property type="entry name" value="DNA2/NAM7-like"/>
</dbReference>
<dbReference type="GO" id="GO:0010494">
    <property type="term" value="C:cytoplasmic stress granule"/>
    <property type="evidence" value="ECO:0007669"/>
    <property type="project" value="EnsemblFungi"/>
</dbReference>
<evidence type="ECO:0000313" key="5">
    <source>
        <dbReference type="EMBL" id="CCE62004.1"/>
    </source>
</evidence>
<dbReference type="InterPro" id="IPR047187">
    <property type="entry name" value="SF1_C_Upf1"/>
</dbReference>
<dbReference type="GO" id="GO:0000184">
    <property type="term" value="P:nuclear-transcribed mRNA catabolic process, nonsense-mediated decay"/>
    <property type="evidence" value="ECO:0007669"/>
    <property type="project" value="TreeGrafter"/>
</dbReference>
<proteinExistence type="predicted"/>
<feature type="compositionally biased region" description="Polar residues" evidence="3">
    <location>
        <begin position="327"/>
        <end position="340"/>
    </location>
</feature>
<dbReference type="Proteomes" id="UP000005666">
    <property type="component" value="Chromosome 2"/>
</dbReference>
<dbReference type="PANTHER" id="PTHR10887">
    <property type="entry name" value="DNA2/NAM7 HELICASE FAMILY"/>
    <property type="match status" value="1"/>
</dbReference>
<feature type="compositionally biased region" description="Polar residues" evidence="3">
    <location>
        <begin position="249"/>
        <end position="262"/>
    </location>
</feature>
<name>G8BPS3_TETPH</name>
<feature type="compositionally biased region" description="Basic and acidic residues" evidence="3">
    <location>
        <begin position="420"/>
        <end position="430"/>
    </location>
</feature>
<keyword evidence="1" id="KW-0378">Hydrolase</keyword>
<dbReference type="STRING" id="1071381.G8BPS3"/>
<feature type="region of interest" description="Disordered" evidence="3">
    <location>
        <begin position="248"/>
        <end position="459"/>
    </location>
</feature>
<dbReference type="GO" id="GO:0006449">
    <property type="term" value="P:regulation of translational termination"/>
    <property type="evidence" value="ECO:0007669"/>
    <property type="project" value="EnsemblFungi"/>
</dbReference>
<dbReference type="CDD" id="cd18808">
    <property type="entry name" value="SF1_C_Upf1"/>
    <property type="match status" value="1"/>
</dbReference>
<protein>
    <recommendedName>
        <fullName evidence="4">Helicase ATP-binding domain-containing protein</fullName>
    </recommendedName>
</protein>
<feature type="compositionally biased region" description="Basic residues" evidence="3">
    <location>
        <begin position="181"/>
        <end position="202"/>
    </location>
</feature>
<feature type="compositionally biased region" description="Basic and acidic residues" evidence="3">
    <location>
        <begin position="341"/>
        <end position="355"/>
    </location>
</feature>
<gene>
    <name evidence="5" type="primary">TPHA0B03320</name>
    <name evidence="5" type="ordered locus">TPHA_0B03320</name>
</gene>
<dbReference type="InterPro" id="IPR014001">
    <property type="entry name" value="Helicase_ATP-bd"/>
</dbReference>
<dbReference type="InterPro" id="IPR041677">
    <property type="entry name" value="DNA2/NAM7_AAA_11"/>
</dbReference>
<keyword evidence="1" id="KW-0547">Nucleotide-binding</keyword>
<dbReference type="SUPFAM" id="SSF52540">
    <property type="entry name" value="P-loop containing nucleoside triphosphate hydrolases"/>
    <property type="match status" value="1"/>
</dbReference>
<dbReference type="InterPro" id="IPR027417">
    <property type="entry name" value="P-loop_NTPase"/>
</dbReference>
<evidence type="ECO:0000259" key="4">
    <source>
        <dbReference type="SMART" id="SM00487"/>
    </source>
</evidence>
<keyword evidence="1" id="KW-0067">ATP-binding</keyword>
<sequence length="1133" mass="128725">MSKQIGSNSRKPQQDMSKFQCLTCSQVLDAESMMKHLSSTRHKAITDILRDEDVSCEECSDSNIHQLQIIRFGGEDMALLCNTCFKKEYANENEKPNTCYSLSNGSILKSWSNYLKVRDCVCGNCGKESHLNVNSRKNVLCDQCLQKESVNRKTLLNDYISESSGRFLYLFLGIPETKKVNKVQKRKGRKMGRGKKKGRDKGKKGEGKPKKVLTVHEQMAKRAYETKKMNNIIESTNSISLDSFKGIRASSSSPTPSKLIPTSKSFGQSISSMSSSKSQTKPSTLRQNNNASTSSKRQSSANATIAKSSRNLKTSSNRSDKSHGVKTINSPAKKVNNTSARQERAEFRSKPDKKGNKNTSSNFTFKSHEDSNSVANGPKSVKLDNKSLPKKGDSNEKNKKYSNTKENDGKSTKNTGNRNQSEKIRDEISKRVTSNATKGNGNNSADKVKEAKKTNNSNNKVEEIEEGVPIKEFTKYIPQMTYADLESYFLNFSHALFLEQKLEADFIQNFEIIWPRKDTERVFVIHIKQNNNPEIEKMLSPTFAKLGVLPFINRQVIMLSNQEETQVWYCYVKEVASRRGNIQILLELFYWNNQKLPNTRRNEEFKILPCSAQTNRIMFAMTSIKNQRFVALLLGVKPVRQIDFKNRIQFSKETLNDSQKSAIQHVLNNSITILQGPPGTGKTSTIEEIILQMIKNFNSFPILCVAASNIAIDNIAEKLLESKPDIKILRILSEGKEQQYGKDHPLGKICLHNIVNDQLSENGIDTLIKVRSGRIKDVSKNQLNKLMTEQNNISDRYVSQAQILLTTNIAAGGRQLKSIKEVPVVIMDEATQSSEMSTLVPLSLPGIRTFVFVGDEKQLSSFSNVPQLEMSLFERILLNGSYKNPHMLDTQYRMHPQISRFPIEKFYDNKLLDGVTEEQKKWPGIEHPLYFHQCDKGLENKVFNYNRGSRGFTYTNKHEVKEIVKFIYRLILEKNVPRTEIGIITPYSAQRDLISETLQKDLVVNPERLEMEREVDDLDLLNSRLRAKTSGLSNDGNKVNTINIINGVFISTIDSFQGHEKGFIIFSCVRNNKENKIGFVSDKRRMNVALTRAKHGLIMIGNKNILKKDTKLWASYIDYLEKHNLIHTNLDEY</sequence>
<evidence type="ECO:0000256" key="3">
    <source>
        <dbReference type="SAM" id="MobiDB-lite"/>
    </source>
</evidence>